<reference evidence="7 10" key="2">
    <citation type="submission" date="2020-12" db="EMBL/GenBank/DDBJ databases">
        <title>Genomic analysis of Staphylococcus felis from a cat with skin infection.</title>
        <authorList>
            <person name="Aslantas O."/>
            <person name="Keskin O."/>
            <person name="Buyukaltay K."/>
            <person name="Gullu Yucetepe A."/>
        </authorList>
    </citation>
    <scope>NUCLEOTIDE SEQUENCE [LARGE SCALE GENOMIC DNA]</scope>
    <source>
        <strain evidence="7 10">HARRANVET</strain>
    </source>
</reference>
<evidence type="ECO:0000256" key="5">
    <source>
        <dbReference type="ARBA" id="ARBA00022944"/>
    </source>
</evidence>
<dbReference type="InterPro" id="IPR043149">
    <property type="entry name" value="TagF_N"/>
</dbReference>
<evidence type="ECO:0000256" key="4">
    <source>
        <dbReference type="ARBA" id="ARBA00022679"/>
    </source>
</evidence>
<evidence type="ECO:0000313" key="9">
    <source>
        <dbReference type="Proteomes" id="UP000256337"/>
    </source>
</evidence>
<dbReference type="PANTHER" id="PTHR37316:SF1">
    <property type="entry name" value="TEICHOIC ACID GLYCEROL-PHOSPHATE PRIMASE"/>
    <property type="match status" value="1"/>
</dbReference>
<evidence type="ECO:0000256" key="1">
    <source>
        <dbReference type="ARBA" id="ARBA00004202"/>
    </source>
</evidence>
<dbReference type="GO" id="GO:0005886">
    <property type="term" value="C:plasma membrane"/>
    <property type="evidence" value="ECO:0007669"/>
    <property type="project" value="UniProtKB-SubCell"/>
</dbReference>
<dbReference type="EMBL" id="JAEDAQ010000007">
    <property type="protein sequence ID" value="MBH9580829.1"/>
    <property type="molecule type" value="Genomic_DNA"/>
</dbReference>
<sequence>MIQYLIKAIYIETIRLINILFKKRRIDANHIVALMTFKEDILPIVYELSQKGYQVTVFARPKDFEYLKNRKNIKYYSLSYKNMFRKIDELSMAKIIFIDTYYLLMAGFEKKEGQTVIQTWHAAGALKKFGLEDHALHLKNKKAVDQYKAVYSATDKYLVGGYNMSTCFERSFGAEYNQLLCFGNPRLTTYLKLDLKEHKQKIKKQLGIKNKIAVYLPTYREQRQNNRILDKAAFETALPEYTLLSKYHPTVAPVEQNIKMCTLDLLVVADLIITDYSSLAIEASLIDTPALFYVYDEVEYDKVRGLNQFYYQEIPQNYKVYDERALYQRIQQGHIEPLFKEWHQFNTPESLNQVVNYVQKLVRI</sequence>
<dbReference type="SUPFAM" id="SSF53756">
    <property type="entry name" value="UDP-Glycosyltransferase/glycogen phosphorylase"/>
    <property type="match status" value="1"/>
</dbReference>
<dbReference type="GO" id="GO:0019350">
    <property type="term" value="P:teichoic acid biosynthetic process"/>
    <property type="evidence" value="ECO:0007669"/>
    <property type="project" value="UniProtKB-KW"/>
</dbReference>
<protein>
    <submittedName>
        <fullName evidence="8">CDP-glycerol glycerophosphotransferase family protein</fullName>
    </submittedName>
</protein>
<gene>
    <name evidence="8" type="ORF">DOS76_10875</name>
    <name evidence="7" type="ORF">I9026_05520</name>
</gene>
<keyword evidence="5" id="KW-0777">Teichoic acid biosynthesis</keyword>
<evidence type="ECO:0000313" key="7">
    <source>
        <dbReference type="EMBL" id="MBH9580829.1"/>
    </source>
</evidence>
<reference evidence="8 9" key="1">
    <citation type="journal article" date="2018" name="Vet. Microbiol.">
        <title>Characterisation of Staphylococcus felis isolated from cats using whole genome sequencing.</title>
        <authorList>
            <person name="Worthing K."/>
            <person name="Pang S."/>
            <person name="Trott D.J."/>
            <person name="Abraham S."/>
            <person name="Coombs G.W."/>
            <person name="Jordan D."/>
            <person name="McIntyre L."/>
            <person name="Davies M.R."/>
            <person name="Norris J."/>
        </authorList>
    </citation>
    <scope>NUCLEOTIDE SEQUENCE [LARGE SCALE GENOMIC DNA]</scope>
    <source>
        <strain evidence="8 9">F25</strain>
    </source>
</reference>
<proteinExistence type="inferred from homology"/>
<dbReference type="InterPro" id="IPR043148">
    <property type="entry name" value="TagF_C"/>
</dbReference>
<organism evidence="8 9">
    <name type="scientific">Staphylococcus felis</name>
    <dbReference type="NCBI Taxonomy" id="46127"/>
    <lineage>
        <taxon>Bacteria</taxon>
        <taxon>Bacillati</taxon>
        <taxon>Bacillota</taxon>
        <taxon>Bacilli</taxon>
        <taxon>Bacillales</taxon>
        <taxon>Staphylococcaceae</taxon>
        <taxon>Staphylococcus</taxon>
    </lineage>
</organism>
<dbReference type="PANTHER" id="PTHR37316">
    <property type="entry name" value="TEICHOIC ACID GLYCEROL-PHOSPHATE PRIMASE"/>
    <property type="match status" value="1"/>
</dbReference>
<evidence type="ECO:0000256" key="2">
    <source>
        <dbReference type="ARBA" id="ARBA00010488"/>
    </source>
</evidence>
<dbReference type="InterPro" id="IPR049698">
    <property type="entry name" value="TarB"/>
</dbReference>
<dbReference type="InterPro" id="IPR007554">
    <property type="entry name" value="Glycerophosphate_synth"/>
</dbReference>
<dbReference type="Proteomes" id="UP000597038">
    <property type="component" value="Unassembled WGS sequence"/>
</dbReference>
<dbReference type="GeneID" id="48056887"/>
<evidence type="ECO:0000313" key="10">
    <source>
        <dbReference type="Proteomes" id="UP000597038"/>
    </source>
</evidence>
<comment type="subcellular location">
    <subcellularLocation>
        <location evidence="1">Cell membrane</location>
        <topology evidence="1">Peripheral membrane protein</topology>
    </subcellularLocation>
</comment>
<dbReference type="Gene3D" id="3.40.50.12580">
    <property type="match status" value="1"/>
</dbReference>
<keyword evidence="3" id="KW-1003">Cell membrane</keyword>
<comment type="similarity">
    <text evidence="2">Belongs to the CDP-glycerol glycerophosphotransferase family.</text>
</comment>
<evidence type="ECO:0000256" key="6">
    <source>
        <dbReference type="ARBA" id="ARBA00023136"/>
    </source>
</evidence>
<dbReference type="KEGG" id="sfq:C7J90_01525"/>
<name>A0AAQ0HRJ3_9STAP</name>
<accession>A0AAQ0HRJ3</accession>
<evidence type="ECO:0000313" key="8">
    <source>
        <dbReference type="EMBL" id="REI19469.1"/>
    </source>
</evidence>
<dbReference type="AlphaFoldDB" id="A0AAQ0HRJ3"/>
<dbReference type="Gene3D" id="3.40.50.11820">
    <property type="match status" value="1"/>
</dbReference>
<evidence type="ECO:0000256" key="3">
    <source>
        <dbReference type="ARBA" id="ARBA00022475"/>
    </source>
</evidence>
<dbReference type="RefSeq" id="WP_103208128.1">
    <property type="nucleotide sequence ID" value="NZ_CAJUZQ010000007.1"/>
</dbReference>
<dbReference type="NCBIfam" id="NF041711">
    <property type="entry name" value="TagprimaseTarB"/>
    <property type="match status" value="1"/>
</dbReference>
<keyword evidence="10" id="KW-1185">Reference proteome</keyword>
<dbReference type="EMBL" id="QKYD01000158">
    <property type="protein sequence ID" value="REI19469.1"/>
    <property type="molecule type" value="Genomic_DNA"/>
</dbReference>
<dbReference type="InterPro" id="IPR051612">
    <property type="entry name" value="Teichoic_Acid_Biosynth"/>
</dbReference>
<dbReference type="Proteomes" id="UP000256337">
    <property type="component" value="Unassembled WGS sequence"/>
</dbReference>
<dbReference type="GO" id="GO:0047355">
    <property type="term" value="F:CDP-glycerol glycerophosphotransferase activity"/>
    <property type="evidence" value="ECO:0007669"/>
    <property type="project" value="InterPro"/>
</dbReference>
<keyword evidence="4" id="KW-0808">Transferase</keyword>
<comment type="caution">
    <text evidence="8">The sequence shown here is derived from an EMBL/GenBank/DDBJ whole genome shotgun (WGS) entry which is preliminary data.</text>
</comment>
<dbReference type="Pfam" id="PF04464">
    <property type="entry name" value="Glyphos_transf"/>
    <property type="match status" value="1"/>
</dbReference>
<keyword evidence="6" id="KW-0472">Membrane</keyword>